<evidence type="ECO:0000256" key="1">
    <source>
        <dbReference type="ARBA" id="ARBA00001946"/>
    </source>
</evidence>
<dbReference type="EMBL" id="AYZQ01000005">
    <property type="protein sequence ID" value="KRM71295.1"/>
    <property type="molecule type" value="Genomic_DNA"/>
</dbReference>
<dbReference type="Proteomes" id="UP000051672">
    <property type="component" value="Unassembled WGS sequence"/>
</dbReference>
<organism evidence="7 8">
    <name type="scientific">Lacticaseibacillus brantae DSM 23927</name>
    <dbReference type="NCBI Taxonomy" id="1423727"/>
    <lineage>
        <taxon>Bacteria</taxon>
        <taxon>Bacillati</taxon>
        <taxon>Bacillota</taxon>
        <taxon>Bacilli</taxon>
        <taxon>Lactobacillales</taxon>
        <taxon>Lactobacillaceae</taxon>
        <taxon>Lacticaseibacillus</taxon>
    </lineage>
</organism>
<accession>A0A0R2AWP5</accession>
<dbReference type="AlphaFoldDB" id="A0A0R2AWP5"/>
<name>A0A0R2AWP5_9LACO</name>
<keyword evidence="4" id="KW-0378">Hydrolase</keyword>
<dbReference type="PANTHER" id="PTHR43758:SF2">
    <property type="entry name" value="OXIDIZED PURINE NUCLEOSIDE TRIPHOSPHATE HYDROLASE"/>
    <property type="match status" value="1"/>
</dbReference>
<comment type="cofactor">
    <cofactor evidence="1">
        <name>Mg(2+)</name>
        <dbReference type="ChEBI" id="CHEBI:18420"/>
    </cofactor>
</comment>
<sequence length="159" mass="17469">MSELAQAYTLILVETPAGILLINRKKPPYRGLWNALGGKIEPDETPKAGAQRELVEESGLTLTAAKLQANGVVHWYVDGQFRADLYLFSGTTTQTGAWPLMTREGLLAAVDREWLTAPDNLGIVADLKALLPRWLAGEQHAYRSDFTGTKFESLVIADD</sequence>
<proteinExistence type="inferred from homology"/>
<dbReference type="PANTHER" id="PTHR43758">
    <property type="entry name" value="7,8-DIHYDRO-8-OXOGUANINE TRIPHOSPHATASE"/>
    <property type="match status" value="1"/>
</dbReference>
<evidence type="ECO:0000259" key="6">
    <source>
        <dbReference type="PROSITE" id="PS51462"/>
    </source>
</evidence>
<dbReference type="GO" id="GO:0016818">
    <property type="term" value="F:hydrolase activity, acting on acid anhydrides, in phosphorus-containing anhydrides"/>
    <property type="evidence" value="ECO:0007669"/>
    <property type="project" value="TreeGrafter"/>
</dbReference>
<dbReference type="InterPro" id="IPR000086">
    <property type="entry name" value="NUDIX_hydrolase_dom"/>
</dbReference>
<keyword evidence="3" id="KW-0479">Metal-binding</keyword>
<feature type="domain" description="Nudix hydrolase" evidence="6">
    <location>
        <begin position="3"/>
        <end position="137"/>
    </location>
</feature>
<comment type="caution">
    <text evidence="7">The sequence shown here is derived from an EMBL/GenBank/DDBJ whole genome shotgun (WGS) entry which is preliminary data.</text>
</comment>
<reference evidence="7 8" key="1">
    <citation type="journal article" date="2015" name="Genome Announc.">
        <title>Expanding the biotechnology potential of lactobacilli through comparative genomics of 213 strains and associated genera.</title>
        <authorList>
            <person name="Sun Z."/>
            <person name="Harris H.M."/>
            <person name="McCann A."/>
            <person name="Guo C."/>
            <person name="Argimon S."/>
            <person name="Zhang W."/>
            <person name="Yang X."/>
            <person name="Jeffery I.B."/>
            <person name="Cooney J.C."/>
            <person name="Kagawa T.F."/>
            <person name="Liu W."/>
            <person name="Song Y."/>
            <person name="Salvetti E."/>
            <person name="Wrobel A."/>
            <person name="Rasinkangas P."/>
            <person name="Parkhill J."/>
            <person name="Rea M.C."/>
            <person name="O'Sullivan O."/>
            <person name="Ritari J."/>
            <person name="Douillard F.P."/>
            <person name="Paul Ross R."/>
            <person name="Yang R."/>
            <person name="Briner A.E."/>
            <person name="Felis G.E."/>
            <person name="de Vos W.M."/>
            <person name="Barrangou R."/>
            <person name="Klaenhammer T.R."/>
            <person name="Caufield P.W."/>
            <person name="Cui Y."/>
            <person name="Zhang H."/>
            <person name="O'Toole P.W."/>
        </authorList>
    </citation>
    <scope>NUCLEOTIDE SEQUENCE [LARGE SCALE GENOMIC DNA]</scope>
    <source>
        <strain evidence="7 8">DSM 23927</strain>
    </source>
</reference>
<dbReference type="InterPro" id="IPR020084">
    <property type="entry name" value="NUDIX_hydrolase_CS"/>
</dbReference>
<dbReference type="Pfam" id="PF00293">
    <property type="entry name" value="NUDIX"/>
    <property type="match status" value="1"/>
</dbReference>
<evidence type="ECO:0000313" key="7">
    <source>
        <dbReference type="EMBL" id="KRM71295.1"/>
    </source>
</evidence>
<dbReference type="STRING" id="1423727.FC34_GL001774"/>
<dbReference type="PROSITE" id="PS00893">
    <property type="entry name" value="NUDIX_BOX"/>
    <property type="match status" value="1"/>
</dbReference>
<dbReference type="InterPro" id="IPR015797">
    <property type="entry name" value="NUDIX_hydrolase-like_dom_sf"/>
</dbReference>
<keyword evidence="5" id="KW-0460">Magnesium</keyword>
<dbReference type="Gene3D" id="3.90.79.10">
    <property type="entry name" value="Nucleoside Triphosphate Pyrophosphohydrolase"/>
    <property type="match status" value="1"/>
</dbReference>
<dbReference type="GO" id="GO:0005737">
    <property type="term" value="C:cytoplasm"/>
    <property type="evidence" value="ECO:0007669"/>
    <property type="project" value="TreeGrafter"/>
</dbReference>
<evidence type="ECO:0000256" key="2">
    <source>
        <dbReference type="ARBA" id="ARBA00005582"/>
    </source>
</evidence>
<dbReference type="GO" id="GO:0046872">
    <property type="term" value="F:metal ion binding"/>
    <property type="evidence" value="ECO:0007669"/>
    <property type="project" value="UniProtKB-KW"/>
</dbReference>
<comment type="similarity">
    <text evidence="2">Belongs to the Nudix hydrolase family.</text>
</comment>
<evidence type="ECO:0000256" key="4">
    <source>
        <dbReference type="ARBA" id="ARBA00022801"/>
    </source>
</evidence>
<gene>
    <name evidence="7" type="ORF">FC34_GL001774</name>
</gene>
<protein>
    <submittedName>
        <fullName evidence="7">ADP-ribose pyrophosphatase</fullName>
    </submittedName>
</protein>
<evidence type="ECO:0000256" key="5">
    <source>
        <dbReference type="ARBA" id="ARBA00022842"/>
    </source>
</evidence>
<evidence type="ECO:0000256" key="3">
    <source>
        <dbReference type="ARBA" id="ARBA00022723"/>
    </source>
</evidence>
<evidence type="ECO:0000313" key="8">
    <source>
        <dbReference type="Proteomes" id="UP000051672"/>
    </source>
</evidence>
<dbReference type="PATRIC" id="fig|1423727.3.peg.1799"/>
<dbReference type="PROSITE" id="PS51462">
    <property type="entry name" value="NUDIX"/>
    <property type="match status" value="1"/>
</dbReference>
<keyword evidence="8" id="KW-1185">Reference proteome</keyword>
<dbReference type="SUPFAM" id="SSF55811">
    <property type="entry name" value="Nudix"/>
    <property type="match status" value="1"/>
</dbReference>